<protein>
    <recommendedName>
        <fullName evidence="4">Probable protein-export membrane protein SecG</fullName>
    </recommendedName>
    <alternativeName>
        <fullName evidence="3">Probable protein-export membrane protein secG</fullName>
    </alternativeName>
</protein>
<dbReference type="GO" id="GO:0015450">
    <property type="term" value="F:protein-transporting ATPase activity"/>
    <property type="evidence" value="ECO:0007669"/>
    <property type="project" value="InterPro"/>
</dbReference>
<gene>
    <name evidence="13" type="primary">secG</name>
</gene>
<evidence type="ECO:0000256" key="2">
    <source>
        <dbReference type="ARBA" id="ARBA00008445"/>
    </source>
</evidence>
<evidence type="ECO:0000256" key="8">
    <source>
        <dbReference type="ARBA" id="ARBA00022989"/>
    </source>
</evidence>
<evidence type="ECO:0000313" key="13">
    <source>
        <dbReference type="EMBL" id="QBX88638.1"/>
    </source>
</evidence>
<dbReference type="GO" id="GO:0009306">
    <property type="term" value="P:protein secretion"/>
    <property type="evidence" value="ECO:0007669"/>
    <property type="project" value="InterPro"/>
</dbReference>
<name>A0A4D6BN60_9FLOR</name>
<keyword evidence="10 12" id="KW-0472">Membrane</keyword>
<geneLocation type="plastid" evidence="13"/>
<dbReference type="GeneID" id="40138795"/>
<keyword evidence="9" id="KW-0811">Translocation</keyword>
<evidence type="ECO:0000256" key="10">
    <source>
        <dbReference type="ARBA" id="ARBA00023136"/>
    </source>
</evidence>
<dbReference type="InterPro" id="IPR004692">
    <property type="entry name" value="SecG"/>
</dbReference>
<comment type="function">
    <text evidence="11">Involved in protein export. Participates in an early event of protein translocation across the chloroplast thylakoid membrane.</text>
</comment>
<evidence type="ECO:0000256" key="4">
    <source>
        <dbReference type="ARBA" id="ARBA00015435"/>
    </source>
</evidence>
<dbReference type="NCBIfam" id="TIGR00810">
    <property type="entry name" value="secG"/>
    <property type="match status" value="1"/>
</dbReference>
<evidence type="ECO:0000256" key="6">
    <source>
        <dbReference type="ARBA" id="ARBA00022692"/>
    </source>
</evidence>
<dbReference type="RefSeq" id="YP_009628855.1">
    <property type="nucleotide sequence ID" value="NC_042171.1"/>
</dbReference>
<evidence type="ECO:0000256" key="1">
    <source>
        <dbReference type="ARBA" id="ARBA00004141"/>
    </source>
</evidence>
<dbReference type="AlphaFoldDB" id="A0A4D6BN60"/>
<evidence type="ECO:0000256" key="3">
    <source>
        <dbReference type="ARBA" id="ARBA00013657"/>
    </source>
</evidence>
<keyword evidence="13" id="KW-0934">Plastid</keyword>
<evidence type="ECO:0000256" key="5">
    <source>
        <dbReference type="ARBA" id="ARBA00022448"/>
    </source>
</evidence>
<accession>A0A4D6BN60</accession>
<evidence type="ECO:0000256" key="12">
    <source>
        <dbReference type="SAM" id="Phobius"/>
    </source>
</evidence>
<organism evidence="13">
    <name type="scientific">Balbiania investiens</name>
    <dbReference type="NCBI Taxonomy" id="111861"/>
    <lineage>
        <taxon>Eukaryota</taxon>
        <taxon>Rhodophyta</taxon>
        <taxon>Florideophyceae</taxon>
        <taxon>Nemaliophycidae</taxon>
        <taxon>Balbianiales</taxon>
        <taxon>Balbianiaceae</taxon>
        <taxon>Balbiania</taxon>
    </lineage>
</organism>
<comment type="similarity">
    <text evidence="2">Belongs to the SecG family.</text>
</comment>
<evidence type="ECO:0000256" key="11">
    <source>
        <dbReference type="ARBA" id="ARBA00025638"/>
    </source>
</evidence>
<dbReference type="Pfam" id="PF03840">
    <property type="entry name" value="SecG"/>
    <property type="match status" value="1"/>
</dbReference>
<keyword evidence="5" id="KW-0813">Transport</keyword>
<comment type="subcellular location">
    <subcellularLocation>
        <location evidence="1">Membrane</location>
        <topology evidence="1">Multi-pass membrane protein</topology>
    </subcellularLocation>
</comment>
<proteinExistence type="inferred from homology"/>
<dbReference type="GO" id="GO:0016020">
    <property type="term" value="C:membrane"/>
    <property type="evidence" value="ECO:0007669"/>
    <property type="project" value="UniProtKB-SubCell"/>
</dbReference>
<feature type="transmembrane region" description="Helical" evidence="12">
    <location>
        <begin position="55"/>
        <end position="73"/>
    </location>
</feature>
<keyword evidence="8 12" id="KW-1133">Transmembrane helix</keyword>
<sequence length="74" mass="8366">MYSRVIIMKLLWYLVGLTSIIFILMSNPKSEGLGNLGVQTQLFNNTRQAQSTLETMTQISILIFLLLTIIFALS</sequence>
<evidence type="ECO:0000256" key="7">
    <source>
        <dbReference type="ARBA" id="ARBA00022927"/>
    </source>
</evidence>
<feature type="transmembrane region" description="Helical" evidence="12">
    <location>
        <begin position="7"/>
        <end position="25"/>
    </location>
</feature>
<evidence type="ECO:0000256" key="9">
    <source>
        <dbReference type="ARBA" id="ARBA00023010"/>
    </source>
</evidence>
<keyword evidence="7" id="KW-0653">Protein transport</keyword>
<keyword evidence="6 12" id="KW-0812">Transmembrane</keyword>
<reference evidence="13" key="1">
    <citation type="journal article" date="2019" name="Phycologia">
        <title>Chloroplast and mitochondrial genomes of Balbiania investiens (Balbianiales, Nemaliophycidae).</title>
        <authorList>
            <person name="Evans J.R."/>
            <person name="StAmour N."/>
            <person name="Verbruggen H."/>
            <person name="Salomaki E.D."/>
            <person name="Vis M.L."/>
        </authorList>
    </citation>
    <scope>NUCLEOTIDE SEQUENCE</scope>
</reference>
<dbReference type="EMBL" id="MH026108">
    <property type="protein sequence ID" value="QBX88638.1"/>
    <property type="molecule type" value="Genomic_DNA"/>
</dbReference>